<dbReference type="Pfam" id="PF00512">
    <property type="entry name" value="HisKA"/>
    <property type="match status" value="1"/>
</dbReference>
<dbReference type="CDD" id="cd00082">
    <property type="entry name" value="HisKA"/>
    <property type="match status" value="1"/>
</dbReference>
<name>A0ABY5ATD1_9CYAN</name>
<dbReference type="SUPFAM" id="SSF47384">
    <property type="entry name" value="Homodimeric domain of signal transducing histidine kinase"/>
    <property type="match status" value="1"/>
</dbReference>
<gene>
    <name evidence="5" type="ORF">NEA10_07075</name>
</gene>
<evidence type="ECO:0000256" key="3">
    <source>
        <dbReference type="SAM" id="MobiDB-lite"/>
    </source>
</evidence>
<reference evidence="5" key="1">
    <citation type="submission" date="2022-06" db="EMBL/GenBank/DDBJ databases">
        <title>Genome sequence of Phormidium yuhuli AB48 isolated from an industrial photobioreactor environment.</title>
        <authorList>
            <person name="Qiu Y."/>
            <person name="Noonan A.J.C."/>
            <person name="Dofher K."/>
            <person name="Koch M."/>
            <person name="Kieft B."/>
            <person name="Lin X."/>
            <person name="Ziels R.M."/>
            <person name="Hallam S.J."/>
        </authorList>
    </citation>
    <scope>NUCLEOTIDE SEQUENCE</scope>
    <source>
        <strain evidence="5">AB48</strain>
    </source>
</reference>
<dbReference type="RefSeq" id="WP_252664627.1">
    <property type="nucleotide sequence ID" value="NZ_CP098611.1"/>
</dbReference>
<evidence type="ECO:0000313" key="6">
    <source>
        <dbReference type="Proteomes" id="UP001056708"/>
    </source>
</evidence>
<feature type="domain" description="Signal transduction histidine kinase dimerisation/phosphoacceptor" evidence="4">
    <location>
        <begin position="16"/>
        <end position="63"/>
    </location>
</feature>
<comment type="catalytic activity">
    <reaction evidence="1">
        <text>ATP + protein L-histidine = ADP + protein N-phospho-L-histidine.</text>
        <dbReference type="EC" id="2.7.13.3"/>
    </reaction>
</comment>
<evidence type="ECO:0000256" key="2">
    <source>
        <dbReference type="ARBA" id="ARBA00012438"/>
    </source>
</evidence>
<organism evidence="5 6">
    <name type="scientific">Phormidium yuhuli AB48</name>
    <dbReference type="NCBI Taxonomy" id="2940671"/>
    <lineage>
        <taxon>Bacteria</taxon>
        <taxon>Bacillati</taxon>
        <taxon>Cyanobacteriota</taxon>
        <taxon>Cyanophyceae</taxon>
        <taxon>Oscillatoriophycideae</taxon>
        <taxon>Oscillatoriales</taxon>
        <taxon>Oscillatoriaceae</taxon>
        <taxon>Phormidium</taxon>
        <taxon>Phormidium yuhuli</taxon>
    </lineage>
</organism>
<proteinExistence type="predicted"/>
<keyword evidence="6" id="KW-1185">Reference proteome</keyword>
<dbReference type="InterPro" id="IPR003661">
    <property type="entry name" value="HisK_dim/P_dom"/>
</dbReference>
<dbReference type="Gene3D" id="1.10.287.130">
    <property type="match status" value="1"/>
</dbReference>
<evidence type="ECO:0000256" key="1">
    <source>
        <dbReference type="ARBA" id="ARBA00000085"/>
    </source>
</evidence>
<feature type="region of interest" description="Disordered" evidence="3">
    <location>
        <begin position="1"/>
        <end position="20"/>
    </location>
</feature>
<feature type="compositionally biased region" description="Polar residues" evidence="3">
    <location>
        <begin position="1"/>
        <end position="14"/>
    </location>
</feature>
<sequence length="65" mass="7606">MTESPQSQSPFPNEQTHEFRTSLNTILMSLELLTDDSLDEEERQSYLNFIREAAERMKDVLDKSL</sequence>
<dbReference type="Proteomes" id="UP001056708">
    <property type="component" value="Chromosome"/>
</dbReference>
<accession>A0ABY5ATD1</accession>
<dbReference type="EMBL" id="CP098611">
    <property type="protein sequence ID" value="USR92472.1"/>
    <property type="molecule type" value="Genomic_DNA"/>
</dbReference>
<dbReference type="EC" id="2.7.13.3" evidence="2"/>
<evidence type="ECO:0000259" key="4">
    <source>
        <dbReference type="Pfam" id="PF00512"/>
    </source>
</evidence>
<evidence type="ECO:0000313" key="5">
    <source>
        <dbReference type="EMBL" id="USR92472.1"/>
    </source>
</evidence>
<protein>
    <recommendedName>
        <fullName evidence="2">histidine kinase</fullName>
        <ecNumber evidence="2">2.7.13.3</ecNumber>
    </recommendedName>
</protein>
<dbReference type="InterPro" id="IPR036097">
    <property type="entry name" value="HisK_dim/P_sf"/>
</dbReference>